<evidence type="ECO:0000313" key="3">
    <source>
        <dbReference type="Proteomes" id="UP000462055"/>
    </source>
</evidence>
<protein>
    <submittedName>
        <fullName evidence="2">GNAT family N-acetyltransferase</fullName>
    </submittedName>
</protein>
<organism evidence="2 3">
    <name type="scientific">Actinomadura physcomitrii</name>
    <dbReference type="NCBI Taxonomy" id="2650748"/>
    <lineage>
        <taxon>Bacteria</taxon>
        <taxon>Bacillati</taxon>
        <taxon>Actinomycetota</taxon>
        <taxon>Actinomycetes</taxon>
        <taxon>Streptosporangiales</taxon>
        <taxon>Thermomonosporaceae</taxon>
        <taxon>Actinomadura</taxon>
    </lineage>
</organism>
<gene>
    <name evidence="2" type="ORF">F8568_001980</name>
</gene>
<comment type="caution">
    <text evidence="2">The sequence shown here is derived from an EMBL/GenBank/DDBJ whole genome shotgun (WGS) entry which is preliminary data.</text>
</comment>
<dbReference type="Pfam" id="PF00583">
    <property type="entry name" value="Acetyltransf_1"/>
    <property type="match status" value="1"/>
</dbReference>
<dbReference type="AlphaFoldDB" id="A0A6I4M4C9"/>
<evidence type="ECO:0000313" key="2">
    <source>
        <dbReference type="EMBL" id="MVZ99174.1"/>
    </source>
</evidence>
<reference evidence="2" key="1">
    <citation type="submission" date="2019-12" db="EMBL/GenBank/DDBJ databases">
        <title>Actinomadura physcomitrii sp. nov., a novel actinomycete isolated from moss [Physcomitrium sphaericum (Ludw) Fuernr].</title>
        <authorList>
            <person name="Zhuang X."/>
        </authorList>
    </citation>
    <scope>NUCLEOTIDE SEQUENCE [LARGE SCALE GENOMIC DNA]</scope>
    <source>
        <strain evidence="2">LD22</strain>
    </source>
</reference>
<dbReference type="GO" id="GO:0016747">
    <property type="term" value="F:acyltransferase activity, transferring groups other than amino-acyl groups"/>
    <property type="evidence" value="ECO:0007669"/>
    <property type="project" value="InterPro"/>
</dbReference>
<keyword evidence="3" id="KW-1185">Reference proteome</keyword>
<accession>A0A6I4M4C9</accession>
<dbReference type="Gene3D" id="3.40.630.30">
    <property type="match status" value="2"/>
</dbReference>
<name>A0A6I4M4C9_9ACTN</name>
<proteinExistence type="predicted"/>
<dbReference type="SUPFAM" id="SSF55729">
    <property type="entry name" value="Acyl-CoA N-acyltransferases (Nat)"/>
    <property type="match status" value="1"/>
</dbReference>
<sequence length="121" mass="13794">MDRMAHAIRTATTADAAAIARLHLSSYRAAYRGLLPDGFLAAYDPAERERRWLQRLRDPDRTWRQGLGCALHSHALDALTVRGFRSATLWVLDGNQRACAFYEATGWTPTRETRHRRESTP</sequence>
<evidence type="ECO:0000259" key="1">
    <source>
        <dbReference type="PROSITE" id="PS51186"/>
    </source>
</evidence>
<dbReference type="PROSITE" id="PS51186">
    <property type="entry name" value="GNAT"/>
    <property type="match status" value="1"/>
</dbReference>
<dbReference type="Proteomes" id="UP000462055">
    <property type="component" value="Unassembled WGS sequence"/>
</dbReference>
<dbReference type="InterPro" id="IPR000182">
    <property type="entry name" value="GNAT_dom"/>
</dbReference>
<dbReference type="InterPro" id="IPR016181">
    <property type="entry name" value="Acyl_CoA_acyltransferase"/>
</dbReference>
<feature type="domain" description="N-acetyltransferase" evidence="1">
    <location>
        <begin position="1"/>
        <end position="121"/>
    </location>
</feature>
<dbReference type="EMBL" id="WBMS02000001">
    <property type="protein sequence ID" value="MVZ99174.1"/>
    <property type="molecule type" value="Genomic_DNA"/>
</dbReference>